<feature type="domain" description="Late embryogenesis abundant protein LEA-2 subgroup" evidence="7">
    <location>
        <begin position="125"/>
        <end position="228"/>
    </location>
</feature>
<evidence type="ECO:0000256" key="3">
    <source>
        <dbReference type="ARBA" id="ARBA00022989"/>
    </source>
</evidence>
<keyword evidence="2 6" id="KW-0812">Transmembrane</keyword>
<dbReference type="InterPro" id="IPR044839">
    <property type="entry name" value="NDR1-like"/>
</dbReference>
<gene>
    <name evidence="8" type="ORF">HHK36_014305</name>
</gene>
<evidence type="ECO:0000256" key="6">
    <source>
        <dbReference type="SAM" id="Phobius"/>
    </source>
</evidence>
<evidence type="ECO:0000259" key="7">
    <source>
        <dbReference type="Pfam" id="PF03168"/>
    </source>
</evidence>
<dbReference type="PANTHER" id="PTHR31234">
    <property type="entry name" value="LATE EMBRYOGENESIS ABUNDANT (LEA) HYDROXYPROLINE-RICH GLYCOPROTEIN FAMILY"/>
    <property type="match status" value="1"/>
</dbReference>
<dbReference type="InterPro" id="IPR004864">
    <property type="entry name" value="LEA_2"/>
</dbReference>
<dbReference type="EMBL" id="JABCRI010000009">
    <property type="protein sequence ID" value="KAF8401002.1"/>
    <property type="molecule type" value="Genomic_DNA"/>
</dbReference>
<feature type="compositionally biased region" description="Polar residues" evidence="5">
    <location>
        <begin position="15"/>
        <end position="27"/>
    </location>
</feature>
<evidence type="ECO:0000256" key="1">
    <source>
        <dbReference type="ARBA" id="ARBA00004167"/>
    </source>
</evidence>
<name>A0A834ZEK8_TETSI</name>
<keyword evidence="4 6" id="KW-0472">Membrane</keyword>
<comment type="caution">
    <text evidence="8">The sequence shown here is derived from an EMBL/GenBank/DDBJ whole genome shotgun (WGS) entry which is preliminary data.</text>
</comment>
<evidence type="ECO:0000256" key="4">
    <source>
        <dbReference type="ARBA" id="ARBA00023136"/>
    </source>
</evidence>
<evidence type="ECO:0000313" key="8">
    <source>
        <dbReference type="EMBL" id="KAF8401002.1"/>
    </source>
</evidence>
<keyword evidence="3 6" id="KW-1133">Transmembrane helix</keyword>
<evidence type="ECO:0000256" key="5">
    <source>
        <dbReference type="SAM" id="MobiDB-lite"/>
    </source>
</evidence>
<dbReference type="GO" id="GO:0005886">
    <property type="term" value="C:plasma membrane"/>
    <property type="evidence" value="ECO:0007669"/>
    <property type="project" value="TreeGrafter"/>
</dbReference>
<dbReference type="Proteomes" id="UP000655225">
    <property type="component" value="Unassembled WGS sequence"/>
</dbReference>
<dbReference type="OrthoDB" id="777167at2759"/>
<dbReference type="AlphaFoldDB" id="A0A834ZEK8"/>
<dbReference type="Pfam" id="PF03168">
    <property type="entry name" value="LEA_2"/>
    <property type="match status" value="1"/>
</dbReference>
<dbReference type="OMA" id="TFPANKA"/>
<keyword evidence="9" id="KW-1185">Reference proteome</keyword>
<dbReference type="PANTHER" id="PTHR31234:SF2">
    <property type="entry name" value="OS05G0199100 PROTEIN"/>
    <property type="match status" value="1"/>
</dbReference>
<sequence>MTDRIYPSAKPASNPPQTLNGNANANTNPSFPATKAQLYGATRPAYRPQPKPRRSRRSCCCAFCLWTTLLIIALLLLMAIAGAVIWVLYRPQRPAFSVSSLRIPQFNITTSKDSSSHLNSKLDLTISARNPNKKLVFFYDPLTVTVKSDKVDVGNGSFPSFVHGTKNSTVLKSSISSAGRDLDTASVALLKSDLKKKSGLPLEIKLETKVKVKMGGLKTSKVGIRVSCDGIQAAVPKGKSPSTASTSDAKCKVNLRVKIWKWTF</sequence>
<comment type="subcellular location">
    <subcellularLocation>
        <location evidence="1">Membrane</location>
        <topology evidence="1">Single-pass membrane protein</topology>
    </subcellularLocation>
</comment>
<proteinExistence type="predicted"/>
<protein>
    <recommendedName>
        <fullName evidence="7">Late embryogenesis abundant protein LEA-2 subgroup domain-containing protein</fullName>
    </recommendedName>
</protein>
<feature type="region of interest" description="Disordered" evidence="5">
    <location>
        <begin position="1"/>
        <end position="27"/>
    </location>
</feature>
<accession>A0A834ZEK8</accession>
<reference evidence="8 9" key="1">
    <citation type="submission" date="2020-04" db="EMBL/GenBank/DDBJ databases">
        <title>Plant Genome Project.</title>
        <authorList>
            <person name="Zhang R.-G."/>
        </authorList>
    </citation>
    <scope>NUCLEOTIDE SEQUENCE [LARGE SCALE GENOMIC DNA]</scope>
    <source>
        <strain evidence="8">YNK0</strain>
        <tissue evidence="8">Leaf</tissue>
    </source>
</reference>
<organism evidence="8 9">
    <name type="scientific">Tetracentron sinense</name>
    <name type="common">Spur-leaf</name>
    <dbReference type="NCBI Taxonomy" id="13715"/>
    <lineage>
        <taxon>Eukaryota</taxon>
        <taxon>Viridiplantae</taxon>
        <taxon>Streptophyta</taxon>
        <taxon>Embryophyta</taxon>
        <taxon>Tracheophyta</taxon>
        <taxon>Spermatophyta</taxon>
        <taxon>Magnoliopsida</taxon>
        <taxon>Trochodendrales</taxon>
        <taxon>Trochodendraceae</taxon>
        <taxon>Tetracentron</taxon>
    </lineage>
</organism>
<dbReference type="GO" id="GO:0098542">
    <property type="term" value="P:defense response to other organism"/>
    <property type="evidence" value="ECO:0007669"/>
    <property type="project" value="InterPro"/>
</dbReference>
<evidence type="ECO:0000256" key="2">
    <source>
        <dbReference type="ARBA" id="ARBA00022692"/>
    </source>
</evidence>
<feature type="transmembrane region" description="Helical" evidence="6">
    <location>
        <begin position="63"/>
        <end position="89"/>
    </location>
</feature>
<evidence type="ECO:0000313" key="9">
    <source>
        <dbReference type="Proteomes" id="UP000655225"/>
    </source>
</evidence>